<protein>
    <submittedName>
        <fullName evidence="1">Uncharacterized protein</fullName>
    </submittedName>
</protein>
<reference evidence="1 2" key="1">
    <citation type="journal article" date="2014" name="Agronomy (Basel)">
        <title>A Draft Genome Sequence for Ensete ventricosum, the Drought-Tolerant Tree Against Hunger.</title>
        <authorList>
            <person name="Harrison J."/>
            <person name="Moore K.A."/>
            <person name="Paszkiewicz K."/>
            <person name="Jones T."/>
            <person name="Grant M."/>
            <person name="Ambacheew D."/>
            <person name="Muzemil S."/>
            <person name="Studholme D.J."/>
        </authorList>
    </citation>
    <scope>NUCLEOTIDE SEQUENCE [LARGE SCALE GENOMIC DNA]</scope>
</reference>
<dbReference type="Proteomes" id="UP000287651">
    <property type="component" value="Unassembled WGS sequence"/>
</dbReference>
<evidence type="ECO:0000313" key="1">
    <source>
        <dbReference type="EMBL" id="RRT50554.1"/>
    </source>
</evidence>
<accession>A0A426YFN2</accession>
<name>A0A426YFN2_ENSVE</name>
<feature type="non-terminal residue" evidence="1">
    <location>
        <position position="1"/>
    </location>
</feature>
<dbReference type="EMBL" id="AMZH03012699">
    <property type="protein sequence ID" value="RRT50554.1"/>
    <property type="molecule type" value="Genomic_DNA"/>
</dbReference>
<sequence length="82" mass="9513">REERVANTRQRIVGPWADSVMVPQRQDFRGVIDPLLSWKETLVVKGDKEVENAEANSKYRDRVEGQRPRNFIRPVSTGFSSR</sequence>
<comment type="caution">
    <text evidence="1">The sequence shown here is derived from an EMBL/GenBank/DDBJ whole genome shotgun (WGS) entry which is preliminary data.</text>
</comment>
<organism evidence="1 2">
    <name type="scientific">Ensete ventricosum</name>
    <name type="common">Abyssinian banana</name>
    <name type="synonym">Musa ensete</name>
    <dbReference type="NCBI Taxonomy" id="4639"/>
    <lineage>
        <taxon>Eukaryota</taxon>
        <taxon>Viridiplantae</taxon>
        <taxon>Streptophyta</taxon>
        <taxon>Embryophyta</taxon>
        <taxon>Tracheophyta</taxon>
        <taxon>Spermatophyta</taxon>
        <taxon>Magnoliopsida</taxon>
        <taxon>Liliopsida</taxon>
        <taxon>Zingiberales</taxon>
        <taxon>Musaceae</taxon>
        <taxon>Ensete</taxon>
    </lineage>
</organism>
<gene>
    <name evidence="1" type="ORF">B296_00036259</name>
</gene>
<proteinExistence type="predicted"/>
<evidence type="ECO:0000313" key="2">
    <source>
        <dbReference type="Proteomes" id="UP000287651"/>
    </source>
</evidence>
<dbReference type="AlphaFoldDB" id="A0A426YFN2"/>